<name>A0ABV0CSH5_9SPHN</name>
<accession>A0ABV0CSH5</accession>
<keyword evidence="2" id="KW-1185">Reference proteome</keyword>
<evidence type="ECO:0000313" key="2">
    <source>
        <dbReference type="Proteomes" id="UP001484535"/>
    </source>
</evidence>
<comment type="caution">
    <text evidence="1">The sequence shown here is derived from an EMBL/GenBank/DDBJ whole genome shotgun (WGS) entry which is preliminary data.</text>
</comment>
<evidence type="ECO:0000313" key="1">
    <source>
        <dbReference type="EMBL" id="MEN7535622.1"/>
    </source>
</evidence>
<dbReference type="RefSeq" id="WP_346783085.1">
    <property type="nucleotide sequence ID" value="NZ_JBDLBR010000001.1"/>
</dbReference>
<proteinExistence type="predicted"/>
<protein>
    <submittedName>
        <fullName evidence="1">Uncharacterized protein</fullName>
    </submittedName>
</protein>
<dbReference type="Proteomes" id="UP001484535">
    <property type="component" value="Unassembled WGS sequence"/>
</dbReference>
<dbReference type="EMBL" id="JBDLBR010000001">
    <property type="protein sequence ID" value="MEN7535622.1"/>
    <property type="molecule type" value="Genomic_DNA"/>
</dbReference>
<sequence length="102" mass="11081">MDAAVGFDFVAIHTPDRTQVAKVLSSRLVEAGIGLVPISSDLMHMYVATPEPGNPWYDKDELAQAMREKLVKTSPQIREPAALTDAKLAEIQAGFDRLATEG</sequence>
<gene>
    <name evidence="1" type="ORF">ABDJ38_00360</name>
</gene>
<reference evidence="1 2" key="1">
    <citation type="submission" date="2024-05" db="EMBL/GenBank/DDBJ databases">
        <authorList>
            <person name="Park S."/>
        </authorList>
    </citation>
    <scope>NUCLEOTIDE SEQUENCE [LARGE SCALE GENOMIC DNA]</scope>
    <source>
        <strain evidence="1 2">DGU5</strain>
    </source>
</reference>
<organism evidence="1 2">
    <name type="scientific">Aurantiacibacter flavus</name>
    <dbReference type="NCBI Taxonomy" id="3145232"/>
    <lineage>
        <taxon>Bacteria</taxon>
        <taxon>Pseudomonadati</taxon>
        <taxon>Pseudomonadota</taxon>
        <taxon>Alphaproteobacteria</taxon>
        <taxon>Sphingomonadales</taxon>
        <taxon>Erythrobacteraceae</taxon>
        <taxon>Aurantiacibacter</taxon>
    </lineage>
</organism>